<feature type="region of interest" description="Disordered" evidence="10">
    <location>
        <begin position="131"/>
        <end position="172"/>
    </location>
</feature>
<dbReference type="GO" id="GO:0008270">
    <property type="term" value="F:zinc ion binding"/>
    <property type="evidence" value="ECO:0007669"/>
    <property type="project" value="UniProtKB-KW"/>
</dbReference>
<proteinExistence type="inferred from homology"/>
<feature type="compositionally biased region" description="Polar residues" evidence="10">
    <location>
        <begin position="141"/>
        <end position="167"/>
    </location>
</feature>
<gene>
    <name evidence="13" type="ORF">BCR37DRAFT_412033</name>
</gene>
<name>A0A1Y2FST0_PROLT</name>
<evidence type="ECO:0000256" key="9">
    <source>
        <dbReference type="ARBA" id="ARBA00023242"/>
    </source>
</evidence>
<comment type="subcellular location">
    <subcellularLocation>
        <location evidence="1">Nucleus</location>
        <location evidence="1">Nucleolus</location>
    </subcellularLocation>
</comment>
<feature type="domain" description="Rrn7/TAF1B C-terminal cyclin" evidence="12">
    <location>
        <begin position="250"/>
        <end position="410"/>
    </location>
</feature>
<dbReference type="PANTHER" id="PTHR31576">
    <property type="entry name" value="TATA BOX-BINDING PROTEIN-ASSOCIATED FACTOR RNA POLYMERASE I SUBUNIT B"/>
    <property type="match status" value="1"/>
</dbReference>
<keyword evidence="14" id="KW-1185">Reference proteome</keyword>
<comment type="similarity">
    <text evidence="2">Belongs to the RRN7/TAF1B family.</text>
</comment>
<dbReference type="GO" id="GO:0001164">
    <property type="term" value="F:RNA polymerase I core promoter sequence-specific DNA binding"/>
    <property type="evidence" value="ECO:0007669"/>
    <property type="project" value="InterPro"/>
</dbReference>
<keyword evidence="5" id="KW-0862">Zinc</keyword>
<dbReference type="PANTHER" id="PTHR31576:SF2">
    <property type="entry name" value="TATA BOX-BINDING PROTEIN-ASSOCIATED FACTOR RNA POLYMERASE I SUBUNIT B"/>
    <property type="match status" value="1"/>
</dbReference>
<dbReference type="Pfam" id="PF20644">
    <property type="entry name" value="Rrn7_cyclin_N"/>
    <property type="match status" value="1"/>
</dbReference>
<reference evidence="13 14" key="1">
    <citation type="submission" date="2016-07" db="EMBL/GenBank/DDBJ databases">
        <title>Pervasive Adenine N6-methylation of Active Genes in Fungi.</title>
        <authorList>
            <consortium name="DOE Joint Genome Institute"/>
            <person name="Mondo S.J."/>
            <person name="Dannebaum R.O."/>
            <person name="Kuo R.C."/>
            <person name="Labutti K."/>
            <person name="Haridas S."/>
            <person name="Kuo A."/>
            <person name="Salamov A."/>
            <person name="Ahrendt S.R."/>
            <person name="Lipzen A."/>
            <person name="Sullivan W."/>
            <person name="Andreopoulos W.B."/>
            <person name="Clum A."/>
            <person name="Lindquist E."/>
            <person name="Daum C."/>
            <person name="Ramamoorthy G.K."/>
            <person name="Gryganskyi A."/>
            <person name="Culley D."/>
            <person name="Magnuson J.K."/>
            <person name="James T.Y."/>
            <person name="O'Malley M.A."/>
            <person name="Stajich J.E."/>
            <person name="Spatafora J.W."/>
            <person name="Visel A."/>
            <person name="Grigoriev I.V."/>
        </authorList>
    </citation>
    <scope>NUCLEOTIDE SEQUENCE [LARGE SCALE GENOMIC DNA]</scope>
    <source>
        <strain evidence="13 14">12-1054</strain>
    </source>
</reference>
<evidence type="ECO:0000259" key="11">
    <source>
        <dbReference type="Pfam" id="PF20644"/>
    </source>
</evidence>
<feature type="domain" description="Rrn7/TAF1B N-terminal cyclin" evidence="11">
    <location>
        <begin position="91"/>
        <end position="230"/>
    </location>
</feature>
<evidence type="ECO:0000256" key="8">
    <source>
        <dbReference type="ARBA" id="ARBA00023163"/>
    </source>
</evidence>
<evidence type="ECO:0000256" key="6">
    <source>
        <dbReference type="ARBA" id="ARBA00023015"/>
    </source>
</evidence>
<dbReference type="AlphaFoldDB" id="A0A1Y2FST0"/>
<dbReference type="Proteomes" id="UP000193685">
    <property type="component" value="Unassembled WGS sequence"/>
</dbReference>
<evidence type="ECO:0000256" key="3">
    <source>
        <dbReference type="ARBA" id="ARBA00022723"/>
    </source>
</evidence>
<dbReference type="InterPro" id="IPR033599">
    <property type="entry name" value="TAF1B/Rrn7"/>
</dbReference>
<dbReference type="InterPro" id="IPR048540">
    <property type="entry name" value="Rrn7_cyclin_N"/>
</dbReference>
<accession>A0A1Y2FST0</accession>
<dbReference type="RefSeq" id="XP_040727428.1">
    <property type="nucleotide sequence ID" value="XM_040872212.1"/>
</dbReference>
<evidence type="ECO:0000256" key="2">
    <source>
        <dbReference type="ARBA" id="ARBA00006899"/>
    </source>
</evidence>
<dbReference type="EMBL" id="MCFI01000003">
    <property type="protein sequence ID" value="ORY86246.1"/>
    <property type="molecule type" value="Genomic_DNA"/>
</dbReference>
<keyword evidence="9" id="KW-0539">Nucleus</keyword>
<evidence type="ECO:0000256" key="7">
    <source>
        <dbReference type="ARBA" id="ARBA00023125"/>
    </source>
</evidence>
<sequence length="518" mass="58807">MSRPRFVKGPICGKDNCRSRYYYKADGQTFCRNNHLREGDVDYEIDDEEGMAGGFGNRRKREAKEVTEDDPSKRQTRVYGKAGFLIYLQALQCVLKAQLQFLQLKLSISGLESLGKQLWQALLEASEVHTRLPQPEPDNQRPASQDDSDPESSQMPNLAGSDTQQGVSEGPKTRVYRSKRYQMHSPGLLHIFSICYLSLNLLRVPITFKELHTWLINGDLLFLHSRNLLPDELFIRLDGHYHERLQPKSVPTVHRLWQWAMHTGDFLSLKAGIHFAPLNAPPVVLHYVKELFLPCKSPLGRHECCIAPSRHSTGIIPRKLKRASPEERLLALTLIVAKLFYNLDGIQRGTQSALEPPVRGPNLELFQQHLKTRISTLLGVHVASKTTADQVVHMSGKEMDEYLDYFATQWAQERPKTARTLKGAMPAPILNMFPVATGRAMGETQTQAEKAPHRDTLAEAVRELYMRTGPRHTNAKRPGQGHQLTELEIPARRELWDVLLELASLEKGKTEKESIARQ</sequence>
<dbReference type="GO" id="GO:0070860">
    <property type="term" value="C:RNA polymerase I core factor complex"/>
    <property type="evidence" value="ECO:0007669"/>
    <property type="project" value="InterPro"/>
</dbReference>
<evidence type="ECO:0000313" key="14">
    <source>
        <dbReference type="Proteomes" id="UP000193685"/>
    </source>
</evidence>
<evidence type="ECO:0000256" key="10">
    <source>
        <dbReference type="SAM" id="MobiDB-lite"/>
    </source>
</evidence>
<keyword evidence="4" id="KW-0863">Zinc-finger</keyword>
<dbReference type="GeneID" id="63788811"/>
<feature type="compositionally biased region" description="Basic and acidic residues" evidence="10">
    <location>
        <begin position="62"/>
        <end position="73"/>
    </location>
</feature>
<keyword evidence="6" id="KW-0805">Transcription regulation</keyword>
<evidence type="ECO:0000313" key="13">
    <source>
        <dbReference type="EMBL" id="ORY86246.1"/>
    </source>
</evidence>
<evidence type="ECO:0000259" key="12">
    <source>
        <dbReference type="Pfam" id="PF20645"/>
    </source>
</evidence>
<keyword evidence="7" id="KW-0238">DNA-binding</keyword>
<organism evidence="13 14">
    <name type="scientific">Protomyces lactucae-debilis</name>
    <dbReference type="NCBI Taxonomy" id="2754530"/>
    <lineage>
        <taxon>Eukaryota</taxon>
        <taxon>Fungi</taxon>
        <taxon>Dikarya</taxon>
        <taxon>Ascomycota</taxon>
        <taxon>Taphrinomycotina</taxon>
        <taxon>Taphrinomycetes</taxon>
        <taxon>Taphrinales</taxon>
        <taxon>Protomycetaceae</taxon>
        <taxon>Protomyces</taxon>
    </lineage>
</organism>
<feature type="region of interest" description="Disordered" evidence="10">
    <location>
        <begin position="48"/>
        <end position="74"/>
    </location>
</feature>
<keyword evidence="3" id="KW-0479">Metal-binding</keyword>
<dbReference type="Pfam" id="PF20645">
    <property type="entry name" value="Rrn7_cyclin_C"/>
    <property type="match status" value="1"/>
</dbReference>
<protein>
    <recommendedName>
        <fullName evidence="15">RRN7-type domain-containing protein</fullName>
    </recommendedName>
</protein>
<dbReference type="GO" id="GO:0042790">
    <property type="term" value="P:nucleolar large rRNA transcription by RNA polymerase I"/>
    <property type="evidence" value="ECO:0007669"/>
    <property type="project" value="TreeGrafter"/>
</dbReference>
<evidence type="ECO:0000256" key="1">
    <source>
        <dbReference type="ARBA" id="ARBA00004604"/>
    </source>
</evidence>
<dbReference type="STRING" id="56484.A0A1Y2FST0"/>
<comment type="caution">
    <text evidence="13">The sequence shown here is derived from an EMBL/GenBank/DDBJ whole genome shotgun (WGS) entry which is preliminary data.</text>
</comment>
<keyword evidence="8" id="KW-0804">Transcription</keyword>
<evidence type="ECO:0000256" key="5">
    <source>
        <dbReference type="ARBA" id="ARBA00022833"/>
    </source>
</evidence>
<dbReference type="InterPro" id="IPR048538">
    <property type="entry name" value="Rrn7_cyclin_C"/>
</dbReference>
<evidence type="ECO:0008006" key="15">
    <source>
        <dbReference type="Google" id="ProtNLM"/>
    </source>
</evidence>
<evidence type="ECO:0000256" key="4">
    <source>
        <dbReference type="ARBA" id="ARBA00022771"/>
    </source>
</evidence>
<dbReference type="OrthoDB" id="428577at2759"/>
<dbReference type="OMA" id="LEWPRLV"/>